<organism evidence="4 5">
    <name type="scientific">Prosthecodimorpha hirschii</name>
    <dbReference type="NCBI Taxonomy" id="665126"/>
    <lineage>
        <taxon>Bacteria</taxon>
        <taxon>Pseudomonadati</taxon>
        <taxon>Pseudomonadota</taxon>
        <taxon>Alphaproteobacteria</taxon>
        <taxon>Hyphomicrobiales</taxon>
        <taxon>Ancalomicrobiaceae</taxon>
        <taxon>Prosthecodimorpha</taxon>
    </lineage>
</organism>
<evidence type="ECO:0000259" key="3">
    <source>
        <dbReference type="Pfam" id="PF01627"/>
    </source>
</evidence>
<dbReference type="Pfam" id="PF01627">
    <property type="entry name" value="Hpt"/>
    <property type="match status" value="1"/>
</dbReference>
<dbReference type="InterPro" id="IPR036641">
    <property type="entry name" value="HPT_dom_sf"/>
</dbReference>
<gene>
    <name evidence="4" type="ORF">ABB55_04470</name>
</gene>
<dbReference type="Proteomes" id="UP000048984">
    <property type="component" value="Unassembled WGS sequence"/>
</dbReference>
<dbReference type="STRING" id="665126.ABB55_04470"/>
<comment type="caution">
    <text evidence="4">The sequence shown here is derived from an EMBL/GenBank/DDBJ whole genome shotgun (WGS) entry which is preliminary data.</text>
</comment>
<dbReference type="SUPFAM" id="SSF47226">
    <property type="entry name" value="Histidine-containing phosphotransfer domain, HPT domain"/>
    <property type="match status" value="1"/>
</dbReference>
<dbReference type="GO" id="GO:0000160">
    <property type="term" value="P:phosphorelay signal transduction system"/>
    <property type="evidence" value="ECO:0007669"/>
    <property type="project" value="UniProtKB-KW"/>
</dbReference>
<dbReference type="GO" id="GO:0004672">
    <property type="term" value="F:protein kinase activity"/>
    <property type="evidence" value="ECO:0007669"/>
    <property type="project" value="UniProtKB-ARBA"/>
</dbReference>
<feature type="region of interest" description="Disordered" evidence="2">
    <location>
        <begin position="1"/>
        <end position="23"/>
    </location>
</feature>
<dbReference type="AlphaFoldDB" id="A0A0P6WAL3"/>
<dbReference type="EMBL" id="LJYW01000001">
    <property type="protein sequence ID" value="KPL51572.1"/>
    <property type="molecule type" value="Genomic_DNA"/>
</dbReference>
<evidence type="ECO:0000313" key="4">
    <source>
        <dbReference type="EMBL" id="KPL51572.1"/>
    </source>
</evidence>
<sequence>MARSKSAATQAVEPEDDDFGFDLSDGEVVAPGIDLRGKVKERKLQRGEKDPVAQAEAAMKRLETTFGIWIADETEKLLSAWKQAANTSFDAASREALFRSAHDIKGQAATLGYPAAGRVAASLCMLLDHAATPDLLPDELVRQHVQAIRAIVIEDARDESSQTAVRLADRLTEVTDEYLSHIGRGP</sequence>
<keyword evidence="5" id="KW-1185">Reference proteome</keyword>
<dbReference type="Gene3D" id="1.20.120.160">
    <property type="entry name" value="HPT domain"/>
    <property type="match status" value="1"/>
</dbReference>
<keyword evidence="1" id="KW-0902">Two-component regulatory system</keyword>
<evidence type="ECO:0000256" key="1">
    <source>
        <dbReference type="ARBA" id="ARBA00023012"/>
    </source>
</evidence>
<reference evidence="4 5" key="2">
    <citation type="submission" date="2015-10" db="EMBL/GenBank/DDBJ databases">
        <title>Draft Genome Sequence of Prosthecomicrobium hirschii ATCC 27832.</title>
        <authorList>
            <person name="Daniel J."/>
            <person name="Givan S.A."/>
            <person name="Brun Y.V."/>
            <person name="Brown P.J."/>
        </authorList>
    </citation>
    <scope>NUCLEOTIDE SEQUENCE [LARGE SCALE GENOMIC DNA]</scope>
    <source>
        <strain evidence="4 5">16</strain>
    </source>
</reference>
<proteinExistence type="predicted"/>
<dbReference type="RefSeq" id="WP_054357734.1">
    <property type="nucleotide sequence ID" value="NZ_LJYW01000001.1"/>
</dbReference>
<feature type="domain" description="HPt" evidence="3">
    <location>
        <begin position="72"/>
        <end position="150"/>
    </location>
</feature>
<reference evidence="4 5" key="1">
    <citation type="submission" date="2015-09" db="EMBL/GenBank/DDBJ databases">
        <authorList>
            <person name="Jackson K.R."/>
            <person name="Lunt B.L."/>
            <person name="Fisher J.N.B."/>
            <person name="Gardner A.V."/>
            <person name="Bailey M.E."/>
            <person name="Deus L.M."/>
            <person name="Earl A.S."/>
            <person name="Gibby P.D."/>
            <person name="Hartmann K.A."/>
            <person name="Liu J.E."/>
            <person name="Manci A.M."/>
            <person name="Nielsen D.A."/>
            <person name="Solomon M.B."/>
            <person name="Breakwell D.P."/>
            <person name="Burnett S.H."/>
            <person name="Grose J.H."/>
        </authorList>
    </citation>
    <scope>NUCLEOTIDE SEQUENCE [LARGE SCALE GENOMIC DNA]</scope>
    <source>
        <strain evidence="4 5">16</strain>
    </source>
</reference>
<evidence type="ECO:0000313" key="5">
    <source>
        <dbReference type="Proteomes" id="UP000048984"/>
    </source>
</evidence>
<accession>A0A0P6WAL3</accession>
<dbReference type="InterPro" id="IPR008207">
    <property type="entry name" value="Sig_transdc_His_kin_Hpt_dom"/>
</dbReference>
<name>A0A0P6WAL3_9HYPH</name>
<evidence type="ECO:0000256" key="2">
    <source>
        <dbReference type="SAM" id="MobiDB-lite"/>
    </source>
</evidence>
<protein>
    <recommendedName>
        <fullName evidence="3">HPt domain-containing protein</fullName>
    </recommendedName>
</protein>